<gene>
    <name evidence="1" type="ORF">HV819_07700</name>
</gene>
<dbReference type="RefSeq" id="WP_176269910.1">
    <property type="nucleotide sequence ID" value="NZ_JABVBA010000007.1"/>
</dbReference>
<dbReference type="Proteomes" id="UP000540919">
    <property type="component" value="Unassembled WGS sequence"/>
</dbReference>
<organism evidence="1 2">
    <name type="scientific">Anaerococcus faecalis</name>
    <dbReference type="NCBI Taxonomy" id="2742993"/>
    <lineage>
        <taxon>Bacteria</taxon>
        <taxon>Bacillati</taxon>
        <taxon>Bacillota</taxon>
        <taxon>Tissierellia</taxon>
        <taxon>Tissierellales</taxon>
        <taxon>Peptoniphilaceae</taxon>
        <taxon>Anaerococcus</taxon>
    </lineage>
</organism>
<name>A0ABX2NAW4_9FIRM</name>
<protein>
    <submittedName>
        <fullName evidence="1">Uncharacterized protein</fullName>
    </submittedName>
</protein>
<sequence>MSKFLNINECSLFVEIIIYVLKYKFYFSDKDIEDFVCEVEMKIDDNFEEGFND</sequence>
<proteinExistence type="predicted"/>
<reference evidence="1 2" key="1">
    <citation type="submission" date="2020-06" db="EMBL/GenBank/DDBJ databases">
        <title>Anaerococcus sp. nov., isolated form swine feces.</title>
        <authorList>
            <person name="Yu S."/>
        </authorList>
    </citation>
    <scope>NUCLEOTIDE SEQUENCE [LARGE SCALE GENOMIC DNA]</scope>
    <source>
        <strain evidence="1 2">AGMB00486</strain>
    </source>
</reference>
<dbReference type="EMBL" id="JABVBA010000007">
    <property type="protein sequence ID" value="NVF11861.1"/>
    <property type="molecule type" value="Genomic_DNA"/>
</dbReference>
<keyword evidence="2" id="KW-1185">Reference proteome</keyword>
<evidence type="ECO:0000313" key="1">
    <source>
        <dbReference type="EMBL" id="NVF11861.1"/>
    </source>
</evidence>
<accession>A0ABX2NAW4</accession>
<evidence type="ECO:0000313" key="2">
    <source>
        <dbReference type="Proteomes" id="UP000540919"/>
    </source>
</evidence>
<comment type="caution">
    <text evidence="1">The sequence shown here is derived from an EMBL/GenBank/DDBJ whole genome shotgun (WGS) entry which is preliminary data.</text>
</comment>